<feature type="chain" id="PRO_5046114498" evidence="2">
    <location>
        <begin position="24"/>
        <end position="245"/>
    </location>
</feature>
<dbReference type="Proteomes" id="UP000675409">
    <property type="component" value="Unassembled WGS sequence"/>
</dbReference>
<dbReference type="Pfam" id="PF10783">
    <property type="entry name" value="DUF2599"/>
    <property type="match status" value="1"/>
</dbReference>
<gene>
    <name evidence="3" type="ORF">HGK34_15245</name>
</gene>
<protein>
    <submittedName>
        <fullName evidence="3">DUF2599 domain-containing protein</fullName>
    </submittedName>
</protein>
<sequence length="245" mass="24675">MRASHVIAVAAAVIVLAALLASRAEPGDGREPAAEATHTEAAMPAPGGDDPGPSASAAPLEHASVAAAGIDLEIAAARVTVGALRPDGTRQVTTSGAPSFSVRTPGADVVEHGDGSVTVRRDGTAVAALTPVDDGSARRSAGTATFTLGDDALSSATWAQREGEGGLSLAVVPEPWVRGAGEAALDLLTAQLASAEPETDSDTMRDQLACHHLGAPDKATWNLEPWRPDVGMLGTIAARCNPTDS</sequence>
<feature type="signal peptide" evidence="2">
    <location>
        <begin position="1"/>
        <end position="23"/>
    </location>
</feature>
<evidence type="ECO:0000313" key="3">
    <source>
        <dbReference type="EMBL" id="MBL0887620.1"/>
    </source>
</evidence>
<feature type="compositionally biased region" description="Low complexity" evidence="1">
    <location>
        <begin position="34"/>
        <end position="58"/>
    </location>
</feature>
<accession>A0ABS1LMX8</accession>
<organism evidence="3 4">
    <name type="scientific">Myceligenerans indicum</name>
    <dbReference type="NCBI Taxonomy" id="2593663"/>
    <lineage>
        <taxon>Bacteria</taxon>
        <taxon>Bacillati</taxon>
        <taxon>Actinomycetota</taxon>
        <taxon>Actinomycetes</taxon>
        <taxon>Micrococcales</taxon>
        <taxon>Promicromonosporaceae</taxon>
        <taxon>Myceligenerans</taxon>
    </lineage>
</organism>
<dbReference type="InterPro" id="IPR019719">
    <property type="entry name" value="DUF2599"/>
</dbReference>
<comment type="caution">
    <text evidence="3">The sequence shown here is derived from an EMBL/GenBank/DDBJ whole genome shotgun (WGS) entry which is preliminary data.</text>
</comment>
<dbReference type="EMBL" id="JABBYC010000032">
    <property type="protein sequence ID" value="MBL0887620.1"/>
    <property type="molecule type" value="Genomic_DNA"/>
</dbReference>
<keyword evidence="2" id="KW-0732">Signal</keyword>
<dbReference type="RefSeq" id="WP_201848898.1">
    <property type="nucleotide sequence ID" value="NZ_JABBYC010000032.1"/>
</dbReference>
<evidence type="ECO:0000256" key="1">
    <source>
        <dbReference type="SAM" id="MobiDB-lite"/>
    </source>
</evidence>
<reference evidence="3 4" key="1">
    <citation type="journal article" date="2021" name="Arch. Microbiol.">
        <title>Myceligenerans indicum sp. nov., an actinobacterium isolated from mangrove sediment of Sundarbans, India.</title>
        <authorList>
            <person name="Asha K."/>
            <person name="Bhadury P."/>
        </authorList>
    </citation>
    <scope>NUCLEOTIDE SEQUENCE [LARGE SCALE GENOMIC DNA]</scope>
    <source>
        <strain evidence="3 4">I2</strain>
    </source>
</reference>
<evidence type="ECO:0000256" key="2">
    <source>
        <dbReference type="SAM" id="SignalP"/>
    </source>
</evidence>
<keyword evidence="4" id="KW-1185">Reference proteome</keyword>
<feature type="region of interest" description="Disordered" evidence="1">
    <location>
        <begin position="25"/>
        <end position="58"/>
    </location>
</feature>
<proteinExistence type="predicted"/>
<evidence type="ECO:0000313" key="4">
    <source>
        <dbReference type="Proteomes" id="UP000675409"/>
    </source>
</evidence>
<name>A0ABS1LMX8_9MICO</name>